<proteinExistence type="predicted"/>
<evidence type="ECO:0000313" key="3">
    <source>
        <dbReference type="Proteomes" id="UP000286415"/>
    </source>
</evidence>
<feature type="transmembrane region" description="Helical" evidence="1">
    <location>
        <begin position="107"/>
        <end position="128"/>
    </location>
</feature>
<evidence type="ECO:0000313" key="2">
    <source>
        <dbReference type="EMBL" id="KAG5444704.1"/>
    </source>
</evidence>
<reference evidence="2 3" key="1">
    <citation type="journal article" date="2018" name="Biotechnol. Adv.">
        <title>Improved genomic resources and new bioinformatic workflow for the carcinogenic parasite Clonorchis sinensis: Biotechnological implications.</title>
        <authorList>
            <person name="Wang D."/>
            <person name="Korhonen P.K."/>
            <person name="Gasser R.B."/>
            <person name="Young N.D."/>
        </authorList>
    </citation>
    <scope>NUCLEOTIDE SEQUENCE [LARGE SCALE GENOMIC DNA]</scope>
    <source>
        <strain evidence="2">Cs-k2</strain>
    </source>
</reference>
<keyword evidence="1" id="KW-0812">Transmembrane</keyword>
<feature type="transmembrane region" description="Helical" evidence="1">
    <location>
        <begin position="9"/>
        <end position="28"/>
    </location>
</feature>
<dbReference type="Proteomes" id="UP000286415">
    <property type="component" value="Unassembled WGS sequence"/>
</dbReference>
<reference evidence="2 3" key="2">
    <citation type="journal article" date="2021" name="Genomics">
        <title>High-quality reference genome for Clonorchis sinensis.</title>
        <authorList>
            <person name="Young N.D."/>
            <person name="Stroehlein A.J."/>
            <person name="Kinkar L."/>
            <person name="Wang T."/>
            <person name="Sohn W.M."/>
            <person name="Chang B.C.H."/>
            <person name="Kaur P."/>
            <person name="Weisz D."/>
            <person name="Dudchenko O."/>
            <person name="Aiden E.L."/>
            <person name="Korhonen P.K."/>
            <person name="Gasser R.B."/>
        </authorList>
    </citation>
    <scope>NUCLEOTIDE SEQUENCE [LARGE SCALE GENOMIC DNA]</scope>
    <source>
        <strain evidence="2">Cs-k2</strain>
    </source>
</reference>
<keyword evidence="1" id="KW-1133">Transmembrane helix</keyword>
<organism evidence="2 3">
    <name type="scientific">Clonorchis sinensis</name>
    <name type="common">Chinese liver fluke</name>
    <dbReference type="NCBI Taxonomy" id="79923"/>
    <lineage>
        <taxon>Eukaryota</taxon>
        <taxon>Metazoa</taxon>
        <taxon>Spiralia</taxon>
        <taxon>Lophotrochozoa</taxon>
        <taxon>Platyhelminthes</taxon>
        <taxon>Trematoda</taxon>
        <taxon>Digenea</taxon>
        <taxon>Opisthorchiida</taxon>
        <taxon>Opisthorchiata</taxon>
        <taxon>Opisthorchiidae</taxon>
        <taxon>Clonorchis</taxon>
    </lineage>
</organism>
<dbReference type="EMBL" id="NIRI02000056">
    <property type="protein sequence ID" value="KAG5444704.1"/>
    <property type="molecule type" value="Genomic_DNA"/>
</dbReference>
<accession>A0A8T1M5L7</accession>
<keyword evidence="1" id="KW-0472">Membrane</keyword>
<evidence type="ECO:0008006" key="4">
    <source>
        <dbReference type="Google" id="ProtNLM"/>
    </source>
</evidence>
<dbReference type="OrthoDB" id="10279912at2759"/>
<feature type="transmembrane region" description="Helical" evidence="1">
    <location>
        <begin position="76"/>
        <end position="101"/>
    </location>
</feature>
<feature type="transmembrane region" description="Helical" evidence="1">
    <location>
        <begin position="44"/>
        <end position="64"/>
    </location>
</feature>
<keyword evidence="3" id="KW-1185">Reference proteome</keyword>
<name>A0A8T1M5L7_CLOSI</name>
<gene>
    <name evidence="2" type="ORF">CSKR_203061</name>
</gene>
<evidence type="ECO:0000256" key="1">
    <source>
        <dbReference type="SAM" id="Phobius"/>
    </source>
</evidence>
<sequence>MPERLGIKIAYIFTVLAATALGIVYLGLDPSLRGNAQTATQKCASAFSILGVILLVPTAVLFIIRVFKDEDELDVFLIISYSFVGVALLFYIIACGCAFSTTLPAETWLLSALWMTICAVGLALLFLAEKPFE</sequence>
<comment type="caution">
    <text evidence="2">The sequence shown here is derived from an EMBL/GenBank/DDBJ whole genome shotgun (WGS) entry which is preliminary data.</text>
</comment>
<protein>
    <recommendedName>
        <fullName evidence="4">Transmembrane protein</fullName>
    </recommendedName>
</protein>
<dbReference type="AlphaFoldDB" id="A0A8T1M5L7"/>